<keyword evidence="1" id="KW-0812">Transmembrane</keyword>
<accession>A0A0C5C1U0</accession>
<name>A0A0C5C1U0_ECOLX</name>
<protein>
    <submittedName>
        <fullName evidence="2">Uncharacterized protein</fullName>
    </submittedName>
</protein>
<geneLocation type="plasmid" evidence="2">
    <name>pEC008-HN</name>
</geneLocation>
<reference evidence="2" key="1">
    <citation type="submission" date="2014-10" db="EMBL/GenBank/DDBJ databases">
        <title>Novel arrangement of multi-resistance regions carrying rmtB, aacC2, type-I integron on a conjugative IncI1 plasmid in avian Escherichia coli ST117 isolate.</title>
        <authorList>
            <person name="Fu T."/>
            <person name="Du X."/>
            <person name="Pan Y."/>
        </authorList>
    </citation>
    <scope>NUCLEOTIDE SEQUENCE</scope>
    <source>
        <strain evidence="2">EC008-HN</strain>
        <plasmid evidence="2">pEC008-HN</plasmid>
    </source>
</reference>
<feature type="transmembrane region" description="Helical" evidence="1">
    <location>
        <begin position="20"/>
        <end position="38"/>
    </location>
</feature>
<dbReference type="AlphaFoldDB" id="A0A0C5C1U0"/>
<dbReference type="EMBL" id="KP010147">
    <property type="protein sequence ID" value="AJN91224.1"/>
    <property type="molecule type" value="Genomic_DNA"/>
</dbReference>
<sequence>MQAYRAMVNSYSLSDDSGVMAAAAITHFLFGQAVFLYLNGWSVLIGPGTGLDSTGCKYARDLMGLVAFTAFIVTFLFRGYS</sequence>
<feature type="transmembrane region" description="Helical" evidence="1">
    <location>
        <begin position="58"/>
        <end position="77"/>
    </location>
</feature>
<organism evidence="2">
    <name type="scientific">Escherichia coli</name>
    <dbReference type="NCBI Taxonomy" id="562"/>
    <lineage>
        <taxon>Bacteria</taxon>
        <taxon>Pseudomonadati</taxon>
        <taxon>Pseudomonadota</taxon>
        <taxon>Gammaproteobacteria</taxon>
        <taxon>Enterobacterales</taxon>
        <taxon>Enterobacteriaceae</taxon>
        <taxon>Escherichia</taxon>
    </lineage>
</organism>
<evidence type="ECO:0000256" key="1">
    <source>
        <dbReference type="SAM" id="Phobius"/>
    </source>
</evidence>
<keyword evidence="1" id="KW-0472">Membrane</keyword>
<keyword evidence="2" id="KW-0614">Plasmid</keyword>
<keyword evidence="1" id="KW-1133">Transmembrane helix</keyword>
<evidence type="ECO:0000313" key="2">
    <source>
        <dbReference type="EMBL" id="AJN91224.1"/>
    </source>
</evidence>
<proteinExistence type="predicted"/>